<keyword evidence="1" id="KW-0812">Transmembrane</keyword>
<keyword evidence="2" id="KW-0732">Signal</keyword>
<evidence type="ECO:0000313" key="4">
    <source>
        <dbReference type="Proteomes" id="UP000789375"/>
    </source>
</evidence>
<evidence type="ECO:0000313" key="3">
    <source>
        <dbReference type="EMBL" id="CAG8581656.1"/>
    </source>
</evidence>
<sequence length="246" mass="28624">MKFFFENTLFAFLILYFRFIKPIKANIEKEVFTSNAVKISETLFKEISEWGEQGGLLTLTPPYTIKRYDRIVPFKHVDELSQDKTGEKEKWYILDDLEEGKTYETRVSYAATSPTTFMLEIMGFEEAANIFEKRRSLEIPQSNSQPIMTTTKKLLRVRAIYDGVSIIPGRESRPIIYNIVLETLTYGVPRVAFKLVLSLALILGIGYYICVPMFYSSLQKLIKIAEKDKIDRDLNRDLNRDKTRIE</sequence>
<keyword evidence="1" id="KW-0472">Membrane</keyword>
<organism evidence="3 4">
    <name type="scientific">Funneliformis mosseae</name>
    <name type="common">Endomycorrhizal fungus</name>
    <name type="synonym">Glomus mosseae</name>
    <dbReference type="NCBI Taxonomy" id="27381"/>
    <lineage>
        <taxon>Eukaryota</taxon>
        <taxon>Fungi</taxon>
        <taxon>Fungi incertae sedis</taxon>
        <taxon>Mucoromycota</taxon>
        <taxon>Glomeromycotina</taxon>
        <taxon>Glomeromycetes</taxon>
        <taxon>Glomerales</taxon>
        <taxon>Glomeraceae</taxon>
        <taxon>Funneliformis</taxon>
    </lineage>
</organism>
<accession>A0A9N9G741</accession>
<proteinExistence type="predicted"/>
<gene>
    <name evidence="3" type="ORF">FMOSSE_LOCUS7977</name>
</gene>
<keyword evidence="4" id="KW-1185">Reference proteome</keyword>
<comment type="caution">
    <text evidence="3">The sequence shown here is derived from an EMBL/GenBank/DDBJ whole genome shotgun (WGS) entry which is preliminary data.</text>
</comment>
<dbReference type="PANTHER" id="PTHR35465">
    <property type="entry name" value="CAVEOLIN-1 PROTEIN"/>
    <property type="match status" value="1"/>
</dbReference>
<dbReference type="AlphaFoldDB" id="A0A9N9G741"/>
<feature type="transmembrane region" description="Helical" evidence="1">
    <location>
        <begin position="195"/>
        <end position="215"/>
    </location>
</feature>
<dbReference type="PANTHER" id="PTHR35465:SF1">
    <property type="entry name" value="PHOSPHATIDYLINOSITOL-GLYCAN BIOSYNTHESIS CLASS X PROTEIN"/>
    <property type="match status" value="1"/>
</dbReference>
<dbReference type="Proteomes" id="UP000789375">
    <property type="component" value="Unassembled WGS sequence"/>
</dbReference>
<evidence type="ECO:0000256" key="2">
    <source>
        <dbReference type="SAM" id="SignalP"/>
    </source>
</evidence>
<feature type="chain" id="PRO_5040354305" evidence="2">
    <location>
        <begin position="26"/>
        <end position="246"/>
    </location>
</feature>
<feature type="signal peptide" evidence="2">
    <location>
        <begin position="1"/>
        <end position="25"/>
    </location>
</feature>
<dbReference type="EMBL" id="CAJVPP010001984">
    <property type="protein sequence ID" value="CAG8581656.1"/>
    <property type="molecule type" value="Genomic_DNA"/>
</dbReference>
<protein>
    <submittedName>
        <fullName evidence="3">10113_t:CDS:1</fullName>
    </submittedName>
</protein>
<evidence type="ECO:0000256" key="1">
    <source>
        <dbReference type="SAM" id="Phobius"/>
    </source>
</evidence>
<reference evidence="3" key="1">
    <citation type="submission" date="2021-06" db="EMBL/GenBank/DDBJ databases">
        <authorList>
            <person name="Kallberg Y."/>
            <person name="Tangrot J."/>
            <person name="Rosling A."/>
        </authorList>
    </citation>
    <scope>NUCLEOTIDE SEQUENCE</scope>
    <source>
        <strain evidence="3">87-6 pot B 2015</strain>
    </source>
</reference>
<name>A0A9N9G741_FUNMO</name>
<keyword evidence="1" id="KW-1133">Transmembrane helix</keyword>